<feature type="region of interest" description="Disordered" evidence="6">
    <location>
        <begin position="332"/>
        <end position="357"/>
    </location>
</feature>
<comment type="similarity">
    <text evidence="2">Belongs to the metallo-dependent hydrolases superfamily. Adenosine and AMP deaminases family.</text>
</comment>
<dbReference type="PANTHER" id="PTHR43114:SF6">
    <property type="entry name" value="ADENINE DEAMINASE"/>
    <property type="match status" value="1"/>
</dbReference>
<comment type="caution">
    <text evidence="8">The sequence shown here is derived from an EMBL/GenBank/DDBJ whole genome shotgun (WGS) entry which is preliminary data.</text>
</comment>
<keyword evidence="5" id="KW-0862">Zinc</keyword>
<proteinExistence type="inferred from homology"/>
<evidence type="ECO:0000259" key="7">
    <source>
        <dbReference type="Pfam" id="PF00962"/>
    </source>
</evidence>
<dbReference type="Gene3D" id="3.20.20.140">
    <property type="entry name" value="Metal-dependent hydrolases"/>
    <property type="match status" value="1"/>
</dbReference>
<name>A0ABT0JU27_9ACTN</name>
<dbReference type="InterPro" id="IPR032466">
    <property type="entry name" value="Metal_Hydrolase"/>
</dbReference>
<evidence type="ECO:0000256" key="1">
    <source>
        <dbReference type="ARBA" id="ARBA00001947"/>
    </source>
</evidence>
<dbReference type="NCBIfam" id="TIGR01430">
    <property type="entry name" value="aden_deam"/>
    <property type="match status" value="1"/>
</dbReference>
<gene>
    <name evidence="8" type="primary">add</name>
    <name evidence="8" type="ORF">MXD59_04020</name>
</gene>
<evidence type="ECO:0000313" key="8">
    <source>
        <dbReference type="EMBL" id="MCK9874956.1"/>
    </source>
</evidence>
<organism evidence="8 9">
    <name type="scientific">Frankia umida</name>
    <dbReference type="NCBI Taxonomy" id="573489"/>
    <lineage>
        <taxon>Bacteria</taxon>
        <taxon>Bacillati</taxon>
        <taxon>Actinomycetota</taxon>
        <taxon>Actinomycetes</taxon>
        <taxon>Frankiales</taxon>
        <taxon>Frankiaceae</taxon>
        <taxon>Frankia</taxon>
    </lineage>
</organism>
<keyword evidence="9" id="KW-1185">Reference proteome</keyword>
<sequence length="357" mass="37897">MRDLRTLPKGHLHLHFELAMRPSTLADLAANAGLPTPRTSGFTEFGGFGEVIGGILPLFRGPADFERLVDEMVSDAAAEGIVYLEPSFWPYAHPEAFGSADEAWETVLARSEQAGARHGVTVRWMAAVDRVFDSPERAVEVARTAVRYADRGIVALGLHNDENGWPPEPFEAAFRLAVDAGLMSTPHAGELDGPASVRGAITKLAADRLQHGVRAIEDPALVDELRERGICLDVCPTSNVLLSVVPSLAEHPLAALVRAGVRCSINADDPLLFGPNCLDEYELCRRELGLTDEELAECARSSVRSGAAPDAVREAALAGIDAWLAAPADLPAQPAAPSVPSVPSVSSAPSVAEGGRR</sequence>
<evidence type="ECO:0000256" key="2">
    <source>
        <dbReference type="ARBA" id="ARBA00006676"/>
    </source>
</evidence>
<dbReference type="SUPFAM" id="SSF51556">
    <property type="entry name" value="Metallo-dependent hydrolases"/>
    <property type="match status" value="1"/>
</dbReference>
<keyword evidence="4 8" id="KW-0378">Hydrolase</keyword>
<evidence type="ECO:0000256" key="5">
    <source>
        <dbReference type="ARBA" id="ARBA00022833"/>
    </source>
</evidence>
<evidence type="ECO:0000256" key="6">
    <source>
        <dbReference type="SAM" id="MobiDB-lite"/>
    </source>
</evidence>
<dbReference type="InterPro" id="IPR006330">
    <property type="entry name" value="Ado/ade_deaminase"/>
</dbReference>
<dbReference type="RefSeq" id="WP_248823492.1">
    <property type="nucleotide sequence ID" value="NZ_JALKFT010000003.1"/>
</dbReference>
<evidence type="ECO:0000313" key="9">
    <source>
        <dbReference type="Proteomes" id="UP001201873"/>
    </source>
</evidence>
<dbReference type="Pfam" id="PF00962">
    <property type="entry name" value="A_deaminase"/>
    <property type="match status" value="1"/>
</dbReference>
<comment type="cofactor">
    <cofactor evidence="1">
        <name>Zn(2+)</name>
        <dbReference type="ChEBI" id="CHEBI:29105"/>
    </cofactor>
</comment>
<reference evidence="8 9" key="1">
    <citation type="submission" date="2022-04" db="EMBL/GenBank/DDBJ databases">
        <title>Genome diversity in the genus Frankia.</title>
        <authorList>
            <person name="Carlos-Shanley C."/>
            <person name="Hahn D."/>
        </authorList>
    </citation>
    <scope>NUCLEOTIDE SEQUENCE [LARGE SCALE GENOMIC DNA]</scope>
    <source>
        <strain evidence="8 9">Ag45/Mut15</strain>
    </source>
</reference>
<dbReference type="InterPro" id="IPR006650">
    <property type="entry name" value="A/AMP_deam_AS"/>
</dbReference>
<dbReference type="GO" id="GO:0016787">
    <property type="term" value="F:hydrolase activity"/>
    <property type="evidence" value="ECO:0007669"/>
    <property type="project" value="UniProtKB-KW"/>
</dbReference>
<dbReference type="Proteomes" id="UP001201873">
    <property type="component" value="Unassembled WGS sequence"/>
</dbReference>
<dbReference type="EMBL" id="JALKFT010000003">
    <property type="protein sequence ID" value="MCK9874956.1"/>
    <property type="molecule type" value="Genomic_DNA"/>
</dbReference>
<dbReference type="InterPro" id="IPR001365">
    <property type="entry name" value="A_deaminase_dom"/>
</dbReference>
<dbReference type="PROSITE" id="PS00485">
    <property type="entry name" value="A_DEAMINASE"/>
    <property type="match status" value="1"/>
</dbReference>
<feature type="domain" description="Adenosine deaminase" evidence="7">
    <location>
        <begin position="8"/>
        <end position="323"/>
    </location>
</feature>
<dbReference type="EC" id="3.5.4.4" evidence="8"/>
<keyword evidence="3" id="KW-0479">Metal-binding</keyword>
<dbReference type="PANTHER" id="PTHR43114">
    <property type="entry name" value="ADENINE DEAMINASE"/>
    <property type="match status" value="1"/>
</dbReference>
<evidence type="ECO:0000256" key="4">
    <source>
        <dbReference type="ARBA" id="ARBA00022801"/>
    </source>
</evidence>
<accession>A0ABT0JU27</accession>
<protein>
    <submittedName>
        <fullName evidence="8">Adenosine deaminase</fullName>
        <ecNumber evidence="8">3.5.4.4</ecNumber>
    </submittedName>
</protein>
<evidence type="ECO:0000256" key="3">
    <source>
        <dbReference type="ARBA" id="ARBA00022723"/>
    </source>
</evidence>